<evidence type="ECO:0000256" key="5">
    <source>
        <dbReference type="ARBA" id="ARBA00023136"/>
    </source>
</evidence>
<dbReference type="AlphaFoldDB" id="A0A078AUM4"/>
<proteinExistence type="predicted"/>
<evidence type="ECO:0000256" key="1">
    <source>
        <dbReference type="ARBA" id="ARBA00004141"/>
    </source>
</evidence>
<organism evidence="7 8">
    <name type="scientific">Stylonychia lemnae</name>
    <name type="common">Ciliate</name>
    <dbReference type="NCBI Taxonomy" id="5949"/>
    <lineage>
        <taxon>Eukaryota</taxon>
        <taxon>Sar</taxon>
        <taxon>Alveolata</taxon>
        <taxon>Ciliophora</taxon>
        <taxon>Intramacronucleata</taxon>
        <taxon>Spirotrichea</taxon>
        <taxon>Stichotrichia</taxon>
        <taxon>Sporadotrichida</taxon>
        <taxon>Oxytrichidae</taxon>
        <taxon>Stylonychinae</taxon>
        <taxon>Stylonychia</taxon>
    </lineage>
</organism>
<feature type="transmembrane region" description="Helical" evidence="6">
    <location>
        <begin position="444"/>
        <end position="464"/>
    </location>
</feature>
<keyword evidence="8" id="KW-1185">Reference proteome</keyword>
<dbReference type="InterPro" id="IPR011701">
    <property type="entry name" value="MFS"/>
</dbReference>
<keyword evidence="5 6" id="KW-0472">Membrane</keyword>
<evidence type="ECO:0000256" key="6">
    <source>
        <dbReference type="SAM" id="Phobius"/>
    </source>
</evidence>
<dbReference type="GO" id="GO:0016020">
    <property type="term" value="C:membrane"/>
    <property type="evidence" value="ECO:0007669"/>
    <property type="project" value="UniProtKB-SubCell"/>
</dbReference>
<gene>
    <name evidence="7" type="primary">Contig5883.g268</name>
    <name evidence="7" type="ORF">STYLEM_13648</name>
</gene>
<feature type="transmembrane region" description="Helical" evidence="6">
    <location>
        <begin position="356"/>
        <end position="374"/>
    </location>
</feature>
<dbReference type="Pfam" id="PF07690">
    <property type="entry name" value="MFS_1"/>
    <property type="match status" value="1"/>
</dbReference>
<dbReference type="InterPro" id="IPR036259">
    <property type="entry name" value="MFS_trans_sf"/>
</dbReference>
<evidence type="ECO:0000313" key="8">
    <source>
        <dbReference type="Proteomes" id="UP000039865"/>
    </source>
</evidence>
<evidence type="ECO:0000256" key="4">
    <source>
        <dbReference type="ARBA" id="ARBA00022989"/>
    </source>
</evidence>
<evidence type="ECO:0000256" key="2">
    <source>
        <dbReference type="ARBA" id="ARBA00022448"/>
    </source>
</evidence>
<keyword evidence="2" id="KW-0813">Transport</keyword>
<feature type="transmembrane region" description="Helical" evidence="6">
    <location>
        <begin position="187"/>
        <end position="209"/>
    </location>
</feature>
<feature type="transmembrane region" description="Helical" evidence="6">
    <location>
        <begin position="381"/>
        <end position="403"/>
    </location>
</feature>
<protein>
    <recommendedName>
        <fullName evidence="9">Major facilitator superfamily protein</fullName>
    </recommendedName>
</protein>
<dbReference type="Proteomes" id="UP000039865">
    <property type="component" value="Unassembled WGS sequence"/>
</dbReference>
<comment type="subcellular location">
    <subcellularLocation>
        <location evidence="1">Membrane</location>
        <topology evidence="1">Multi-pass membrane protein</topology>
    </subcellularLocation>
</comment>
<dbReference type="EMBL" id="CCKQ01012950">
    <property type="protein sequence ID" value="CDW84583.1"/>
    <property type="molecule type" value="Genomic_DNA"/>
</dbReference>
<accession>A0A078AUM4</accession>
<feature type="transmembrane region" description="Helical" evidence="6">
    <location>
        <begin position="415"/>
        <end position="437"/>
    </location>
</feature>
<evidence type="ECO:0008006" key="9">
    <source>
        <dbReference type="Google" id="ProtNLM"/>
    </source>
</evidence>
<keyword evidence="4 6" id="KW-1133">Transmembrane helix</keyword>
<feature type="transmembrane region" description="Helical" evidence="6">
    <location>
        <begin position="147"/>
        <end position="167"/>
    </location>
</feature>
<dbReference type="GO" id="GO:0022857">
    <property type="term" value="F:transmembrane transporter activity"/>
    <property type="evidence" value="ECO:0007669"/>
    <property type="project" value="InterPro"/>
</dbReference>
<dbReference type="InParanoid" id="A0A078AUM4"/>
<feature type="transmembrane region" description="Helical" evidence="6">
    <location>
        <begin position="93"/>
        <end position="109"/>
    </location>
</feature>
<dbReference type="InterPro" id="IPR052983">
    <property type="entry name" value="MFS_Riboflavin_Transporter"/>
</dbReference>
<dbReference type="PANTHER" id="PTHR43385">
    <property type="entry name" value="RIBOFLAVIN TRANSPORTER RIBJ"/>
    <property type="match status" value="1"/>
</dbReference>
<keyword evidence="3 6" id="KW-0812">Transmembrane</keyword>
<dbReference type="SUPFAM" id="SSF103473">
    <property type="entry name" value="MFS general substrate transporter"/>
    <property type="match status" value="1"/>
</dbReference>
<dbReference type="Gene3D" id="1.20.1250.20">
    <property type="entry name" value="MFS general substrate transporter like domains"/>
    <property type="match status" value="2"/>
</dbReference>
<reference evidence="7 8" key="1">
    <citation type="submission" date="2014-06" db="EMBL/GenBank/DDBJ databases">
        <authorList>
            <person name="Swart Estienne"/>
        </authorList>
    </citation>
    <scope>NUCLEOTIDE SEQUENCE [LARGE SCALE GENOMIC DNA]</scope>
    <source>
        <strain evidence="7 8">130c</strain>
    </source>
</reference>
<feature type="transmembrane region" description="Helical" evidence="6">
    <location>
        <begin position="115"/>
        <end position="135"/>
    </location>
</feature>
<dbReference type="OrthoDB" id="289951at2759"/>
<evidence type="ECO:0000313" key="7">
    <source>
        <dbReference type="EMBL" id="CDW84583.1"/>
    </source>
</evidence>
<sequence length="471" mass="52795">MEKSKKDGILALTSGFLCMFVRLNLIPFIIKTQCLGVSYLTGNLNPYITDYYRQYDKSISDSTVYLMSPVASIATTIFAPIGGFLAKKYSPRVIIAIGLLIGTIGFIAASFQRQIWAFILFYSYISIFNQAWLYFPKNKGLAGGISFIGVGMGPLIFGLLSDVVINPNDLGMDIHTNLYPRSVLDNLMTFVRIIGLFWFLVLGLAIIILQPHPDTLNPNALGSPKSEGKSLVTVRVYDPMRISSMTIDSDNEDVQERHKLKMGYNDNIQDGYLETRESIEIANEIKTKKQKSALSVALQSRQFFIGNFLASQYKTYGLSVGLPNRYLTLLGSIAFIFGAIRFIWSYSVDRFSFKFSYTIVLLIQIVISLSFRFVKDSKALYFIWICAIIFTEAGHFAMFPTAVAKLFGDLAPQVYGIQFTAFGLSSVVSTIIVYFTLDSIGHEFYFNVGAATSAFSLLILLVFFKETKVRY</sequence>
<feature type="transmembrane region" description="Helical" evidence="6">
    <location>
        <begin position="64"/>
        <end position="86"/>
    </location>
</feature>
<dbReference type="OMA" id="WISTANY"/>
<feature type="transmembrane region" description="Helical" evidence="6">
    <location>
        <begin position="326"/>
        <end position="344"/>
    </location>
</feature>
<evidence type="ECO:0000256" key="3">
    <source>
        <dbReference type="ARBA" id="ARBA00022692"/>
    </source>
</evidence>
<name>A0A078AUM4_STYLE</name>
<dbReference type="PANTHER" id="PTHR43385:SF1">
    <property type="entry name" value="RIBOFLAVIN TRANSPORTER RIBJ"/>
    <property type="match status" value="1"/>
</dbReference>